<gene>
    <name evidence="2" type="ORF">BN1096_610001</name>
</gene>
<sequence length="20" mass="2226">MVPADGEFLRAVEKVQGHNQ</sequence>
<dbReference type="EMBL" id="LK932515">
    <property type="protein sequence ID" value="CDS87077.1"/>
    <property type="molecule type" value="Genomic_DNA"/>
</dbReference>
<evidence type="ECO:0000256" key="1">
    <source>
        <dbReference type="SAM" id="MobiDB-lite"/>
    </source>
</evidence>
<feature type="region of interest" description="Disordered" evidence="1">
    <location>
        <begin position="1"/>
        <end position="20"/>
    </location>
</feature>
<feature type="compositionally biased region" description="Basic and acidic residues" evidence="1">
    <location>
        <begin position="7"/>
        <end position="20"/>
    </location>
</feature>
<organism evidence="2">
    <name type="scientific">Clostridioides difficile</name>
    <name type="common">Peptoclostridium difficile</name>
    <dbReference type="NCBI Taxonomy" id="1496"/>
    <lineage>
        <taxon>Bacteria</taxon>
        <taxon>Bacillati</taxon>
        <taxon>Bacillota</taxon>
        <taxon>Clostridia</taxon>
        <taxon>Peptostreptococcales</taxon>
        <taxon>Peptostreptococcaceae</taxon>
        <taxon>Clostridioides</taxon>
    </lineage>
</organism>
<reference evidence="2" key="1">
    <citation type="submission" date="2014-07" db="EMBL/GenBank/DDBJ databases">
        <authorList>
            <person name="Monot Marc"/>
        </authorList>
    </citation>
    <scope>NUCLEOTIDE SEQUENCE</scope>
</reference>
<dbReference type="AlphaFoldDB" id="A0A069A8V1"/>
<name>A0A069A8V1_CLODI</name>
<evidence type="ECO:0000313" key="2">
    <source>
        <dbReference type="EMBL" id="CDS87077.1"/>
    </source>
</evidence>
<protein>
    <submittedName>
        <fullName evidence="2">Uncharacterized protein</fullName>
    </submittedName>
</protein>
<accession>A0A069A8V1</accession>
<proteinExistence type="predicted"/>